<gene>
    <name evidence="3" type="ORF">C7999DRAFT_17490</name>
</gene>
<evidence type="ECO:0000256" key="1">
    <source>
        <dbReference type="SAM" id="SignalP"/>
    </source>
</evidence>
<evidence type="ECO:0000259" key="2">
    <source>
        <dbReference type="Pfam" id="PF01738"/>
    </source>
</evidence>
<dbReference type="Pfam" id="PF01738">
    <property type="entry name" value="DLH"/>
    <property type="match status" value="1"/>
</dbReference>
<proteinExistence type="predicted"/>
<comment type="caution">
    <text evidence="3">The sequence shown here is derived from an EMBL/GenBank/DDBJ whole genome shotgun (WGS) entry which is preliminary data.</text>
</comment>
<evidence type="ECO:0000313" key="3">
    <source>
        <dbReference type="EMBL" id="KAK4244226.1"/>
    </source>
</evidence>
<organism evidence="3 4">
    <name type="scientific">Corynascus novoguineensis</name>
    <dbReference type="NCBI Taxonomy" id="1126955"/>
    <lineage>
        <taxon>Eukaryota</taxon>
        <taxon>Fungi</taxon>
        <taxon>Dikarya</taxon>
        <taxon>Ascomycota</taxon>
        <taxon>Pezizomycotina</taxon>
        <taxon>Sordariomycetes</taxon>
        <taxon>Sordariomycetidae</taxon>
        <taxon>Sordariales</taxon>
        <taxon>Chaetomiaceae</taxon>
        <taxon>Corynascus</taxon>
    </lineage>
</organism>
<reference evidence="3" key="2">
    <citation type="submission" date="2023-05" db="EMBL/GenBank/DDBJ databases">
        <authorList>
            <consortium name="Lawrence Berkeley National Laboratory"/>
            <person name="Steindorff A."/>
            <person name="Hensen N."/>
            <person name="Bonometti L."/>
            <person name="Westerberg I."/>
            <person name="Brannstrom I.O."/>
            <person name="Guillou S."/>
            <person name="Cros-Aarteil S."/>
            <person name="Calhoun S."/>
            <person name="Haridas S."/>
            <person name="Kuo A."/>
            <person name="Mondo S."/>
            <person name="Pangilinan J."/>
            <person name="Riley R."/>
            <person name="Labutti K."/>
            <person name="Andreopoulos B."/>
            <person name="Lipzen A."/>
            <person name="Chen C."/>
            <person name="Yanf M."/>
            <person name="Daum C."/>
            <person name="Ng V."/>
            <person name="Clum A."/>
            <person name="Ohm R."/>
            <person name="Martin F."/>
            <person name="Silar P."/>
            <person name="Natvig D."/>
            <person name="Lalanne C."/>
            <person name="Gautier V."/>
            <person name="Ament-Velasquez S.L."/>
            <person name="Kruys A."/>
            <person name="Hutchinson M.I."/>
            <person name="Powell A.J."/>
            <person name="Barry K."/>
            <person name="Miller A.N."/>
            <person name="Grigoriev I.V."/>
            <person name="Debuchy R."/>
            <person name="Gladieux P."/>
            <person name="Thoren M.H."/>
            <person name="Johannesson H."/>
        </authorList>
    </citation>
    <scope>NUCLEOTIDE SEQUENCE</scope>
    <source>
        <strain evidence="3">CBS 359.72</strain>
    </source>
</reference>
<name>A0AAN7CM86_9PEZI</name>
<dbReference type="PANTHER" id="PTHR17630">
    <property type="entry name" value="DIENELACTONE HYDROLASE"/>
    <property type="match status" value="1"/>
</dbReference>
<dbReference type="SUPFAM" id="SSF53474">
    <property type="entry name" value="alpha/beta-Hydrolases"/>
    <property type="match status" value="1"/>
</dbReference>
<dbReference type="PANTHER" id="PTHR17630:SF44">
    <property type="entry name" value="PROTEIN AIM2"/>
    <property type="match status" value="1"/>
</dbReference>
<dbReference type="Gene3D" id="3.40.50.1820">
    <property type="entry name" value="alpha/beta hydrolase"/>
    <property type="match status" value="1"/>
</dbReference>
<dbReference type="Proteomes" id="UP001303647">
    <property type="component" value="Unassembled WGS sequence"/>
</dbReference>
<keyword evidence="4" id="KW-1185">Reference proteome</keyword>
<dbReference type="AlphaFoldDB" id="A0AAN7CM86"/>
<keyword evidence="3" id="KW-0378">Hydrolase</keyword>
<keyword evidence="1" id="KW-0732">Signal</keyword>
<dbReference type="EMBL" id="MU857750">
    <property type="protein sequence ID" value="KAK4244226.1"/>
    <property type="molecule type" value="Genomic_DNA"/>
</dbReference>
<feature type="signal peptide" evidence="1">
    <location>
        <begin position="1"/>
        <end position="19"/>
    </location>
</feature>
<reference evidence="3" key="1">
    <citation type="journal article" date="2023" name="Mol. Phylogenet. Evol.">
        <title>Genome-scale phylogeny and comparative genomics of the fungal order Sordariales.</title>
        <authorList>
            <person name="Hensen N."/>
            <person name="Bonometti L."/>
            <person name="Westerberg I."/>
            <person name="Brannstrom I.O."/>
            <person name="Guillou S."/>
            <person name="Cros-Aarteil S."/>
            <person name="Calhoun S."/>
            <person name="Haridas S."/>
            <person name="Kuo A."/>
            <person name="Mondo S."/>
            <person name="Pangilinan J."/>
            <person name="Riley R."/>
            <person name="LaButti K."/>
            <person name="Andreopoulos B."/>
            <person name="Lipzen A."/>
            <person name="Chen C."/>
            <person name="Yan M."/>
            <person name="Daum C."/>
            <person name="Ng V."/>
            <person name="Clum A."/>
            <person name="Steindorff A."/>
            <person name="Ohm R.A."/>
            <person name="Martin F."/>
            <person name="Silar P."/>
            <person name="Natvig D.O."/>
            <person name="Lalanne C."/>
            <person name="Gautier V."/>
            <person name="Ament-Velasquez S.L."/>
            <person name="Kruys A."/>
            <person name="Hutchinson M.I."/>
            <person name="Powell A.J."/>
            <person name="Barry K."/>
            <person name="Miller A.N."/>
            <person name="Grigoriev I.V."/>
            <person name="Debuchy R."/>
            <person name="Gladieux P."/>
            <person name="Hiltunen Thoren M."/>
            <person name="Johannesson H."/>
        </authorList>
    </citation>
    <scope>NUCLEOTIDE SEQUENCE</scope>
    <source>
        <strain evidence="3">CBS 359.72</strain>
    </source>
</reference>
<dbReference type="GO" id="GO:0016787">
    <property type="term" value="F:hydrolase activity"/>
    <property type="evidence" value="ECO:0007669"/>
    <property type="project" value="UniProtKB-KW"/>
</dbReference>
<evidence type="ECO:0000313" key="4">
    <source>
        <dbReference type="Proteomes" id="UP001303647"/>
    </source>
</evidence>
<protein>
    <submittedName>
        <fullName evidence="3">Dienelactone hydrolase family-domain-containing protein</fullName>
    </submittedName>
</protein>
<dbReference type="InterPro" id="IPR002925">
    <property type="entry name" value="Dienelactn_hydro"/>
</dbReference>
<accession>A0AAN7CM86</accession>
<feature type="domain" description="Dienelactone hydrolase" evidence="2">
    <location>
        <begin position="68"/>
        <end position="274"/>
    </location>
</feature>
<dbReference type="InterPro" id="IPR029058">
    <property type="entry name" value="AB_hydrolase_fold"/>
</dbReference>
<sequence>MRAFSLSLLYTGLLVVGEAVSGCHGKSSDCVDASIIAHTGEPLGKEVQYSNVTIYVAKPDPENPRTKPRAGIVLIYLSDIFGLGIPENKLLADSYARAGYLTVVPDLFDGSPAPSDLNTPGFNLTAFLEAHEPAVIDPIIAAAFGYARERLNATRFATPGYCFGGRHAFRVLSSLLSDHADVAFAAHPTLLGLDEVASADKPAALATAENDEYLDGDARLALEKALAAAGYPYQVNLYSGTEHAFGVRVPLDDPEQKYAKEEAFSQAVRWFDRFLVKGTEGEAE</sequence>
<feature type="chain" id="PRO_5042948106" evidence="1">
    <location>
        <begin position="20"/>
        <end position="284"/>
    </location>
</feature>